<dbReference type="Pfam" id="PF00156">
    <property type="entry name" value="Pribosyltran"/>
    <property type="match status" value="1"/>
</dbReference>
<dbReference type="PANTHER" id="PTHR47505">
    <property type="entry name" value="DNA UTILIZATION PROTEIN YHGH"/>
    <property type="match status" value="1"/>
</dbReference>
<evidence type="ECO:0000313" key="4">
    <source>
        <dbReference type="Proteomes" id="UP000311713"/>
    </source>
</evidence>
<name>A0A5C4VF88_9ACTN</name>
<proteinExistence type="inferred from homology"/>
<dbReference type="SUPFAM" id="SSF53271">
    <property type="entry name" value="PRTase-like"/>
    <property type="match status" value="1"/>
</dbReference>
<comment type="similarity">
    <text evidence="1">Belongs to the ComF/GntX family.</text>
</comment>
<dbReference type="RefSeq" id="WP_139640346.1">
    <property type="nucleotide sequence ID" value="NZ_BAAAZS010000122.1"/>
</dbReference>
<gene>
    <name evidence="3" type="ORF">FH715_02795</name>
</gene>
<dbReference type="PANTHER" id="PTHR47505:SF1">
    <property type="entry name" value="DNA UTILIZATION PROTEIN YHGH"/>
    <property type="match status" value="1"/>
</dbReference>
<dbReference type="Gene3D" id="3.40.50.2020">
    <property type="match status" value="1"/>
</dbReference>
<sequence>MRGWWREIAALVLPTECAGCGRGREGVCEGCVTELRAGRARRVFPVPTPAGLPPVWAAAPYADAVRGMLLAHKERGVLPLARPLGAALERAVLASGAVRPGGDAGWALVPVPSSRSAVVRRGHDPTRRIASRAAGALRAGGVRARVVPALRLVRPVVDQAGLPGRARAENLAGALAVRPGALAAGERVVLVDDVVTSGASLAEAARAVRAHGALPVAAAVVAGPLSAWVGRTRG</sequence>
<dbReference type="InterPro" id="IPR029057">
    <property type="entry name" value="PRTase-like"/>
</dbReference>
<organism evidence="3 4">
    <name type="scientific">Streptomyces sedi</name>
    <dbReference type="NCBI Taxonomy" id="555059"/>
    <lineage>
        <taxon>Bacteria</taxon>
        <taxon>Bacillati</taxon>
        <taxon>Actinomycetota</taxon>
        <taxon>Actinomycetes</taxon>
        <taxon>Kitasatosporales</taxon>
        <taxon>Streptomycetaceae</taxon>
        <taxon>Streptomyces</taxon>
    </lineage>
</organism>
<feature type="domain" description="Phosphoribosyltransferase" evidence="2">
    <location>
        <begin position="179"/>
        <end position="225"/>
    </location>
</feature>
<comment type="caution">
    <text evidence="3">The sequence shown here is derived from an EMBL/GenBank/DDBJ whole genome shotgun (WGS) entry which is preliminary data.</text>
</comment>
<dbReference type="CDD" id="cd06223">
    <property type="entry name" value="PRTases_typeI"/>
    <property type="match status" value="1"/>
</dbReference>
<dbReference type="Proteomes" id="UP000311713">
    <property type="component" value="Unassembled WGS sequence"/>
</dbReference>
<keyword evidence="4" id="KW-1185">Reference proteome</keyword>
<dbReference type="EMBL" id="VDGT01000001">
    <property type="protein sequence ID" value="TNM34597.1"/>
    <property type="molecule type" value="Genomic_DNA"/>
</dbReference>
<dbReference type="AlphaFoldDB" id="A0A5C4VF88"/>
<reference evidence="3 4" key="1">
    <citation type="submission" date="2019-06" db="EMBL/GenBank/DDBJ databases">
        <title>Draft genome of Streptomyces sedi sp. JCM16909.</title>
        <authorList>
            <person name="Klykleung N."/>
            <person name="Tanasupawat S."/>
            <person name="Kudo T."/>
            <person name="Yuki M."/>
            <person name="Ohkuma M."/>
        </authorList>
    </citation>
    <scope>NUCLEOTIDE SEQUENCE [LARGE SCALE GENOMIC DNA]</scope>
    <source>
        <strain evidence="3 4">JCM 16909</strain>
    </source>
</reference>
<accession>A0A5C4VF88</accession>
<evidence type="ECO:0000313" key="3">
    <source>
        <dbReference type="EMBL" id="TNM34597.1"/>
    </source>
</evidence>
<dbReference type="InterPro" id="IPR051910">
    <property type="entry name" value="ComF/GntX_DNA_util-trans"/>
</dbReference>
<evidence type="ECO:0000256" key="1">
    <source>
        <dbReference type="ARBA" id="ARBA00008007"/>
    </source>
</evidence>
<dbReference type="InterPro" id="IPR000836">
    <property type="entry name" value="PRTase_dom"/>
</dbReference>
<dbReference type="OrthoDB" id="5244859at2"/>
<protein>
    <submittedName>
        <fullName evidence="3">ComF family protein</fullName>
    </submittedName>
</protein>
<evidence type="ECO:0000259" key="2">
    <source>
        <dbReference type="Pfam" id="PF00156"/>
    </source>
</evidence>